<organism evidence="3 4">
    <name type="scientific">Byssochlamys spectabilis</name>
    <name type="common">Paecilomyces variotii</name>
    <dbReference type="NCBI Taxonomy" id="264951"/>
    <lineage>
        <taxon>Eukaryota</taxon>
        <taxon>Fungi</taxon>
        <taxon>Dikarya</taxon>
        <taxon>Ascomycota</taxon>
        <taxon>Pezizomycotina</taxon>
        <taxon>Eurotiomycetes</taxon>
        <taxon>Eurotiomycetidae</taxon>
        <taxon>Eurotiales</taxon>
        <taxon>Thermoascaceae</taxon>
        <taxon>Paecilomyces</taxon>
    </lineage>
</organism>
<accession>A0A443HU12</accession>
<proteinExistence type="predicted"/>
<dbReference type="Pfam" id="PF01764">
    <property type="entry name" value="Lipase_3"/>
    <property type="match status" value="1"/>
</dbReference>
<dbReference type="Gene3D" id="3.40.50.1820">
    <property type="entry name" value="alpha/beta hydrolase"/>
    <property type="match status" value="1"/>
</dbReference>
<dbReference type="Proteomes" id="UP000283841">
    <property type="component" value="Unassembled WGS sequence"/>
</dbReference>
<keyword evidence="4" id="KW-1185">Reference proteome</keyword>
<feature type="domain" description="Fungal lipase-type" evidence="2">
    <location>
        <begin position="264"/>
        <end position="411"/>
    </location>
</feature>
<dbReference type="PANTHER" id="PTHR46023:SF6">
    <property type="entry name" value="LIPASE CLASS 3 FAMILY PROTEIN"/>
    <property type="match status" value="1"/>
</dbReference>
<sequence length="540" mass="60027">MPLLKRREKGQSMIPAPQPEISPAISQYPSQGFYYAQSSTNLTIVPDIQPPQLYIPADPATTAHHRSALTSKINLHEQKQHAQHLVRKSCNNLREAVQGTVNVTHHAVEEVQEIRTSVGRGVEHLRGAIEKKFDDILTAIDESRFSGREEDLEVQHVQPSIRGGDGREVGRSTNDQANSKSTTSANYFSKVYHYANARLPPHMAPLKLYVPTYPMLCLAAQYSRRVYDKPSGAEKHTHIEANWRSGTKAMVIKSVPIDDMSTIVFAIRGTQSFRDWTVNFRTAPTSPDGFLDDPGNLCHSGFLAVARKMVRPVADRLKWLLQEDPSRASSSLLITGHSAGGAVASLLYCHMLSETVQSELTDMRDFFKRVHCITFGPPPVSLLPLEKPASRQYRKSLFFSFINEGDPVSRADKAYVRSLLDLYVSPAPDSVLAHITSTVRHRRLGARRKIAKLYWTVPESTLSLPGRLVVLRKRSRDSSNVRSVLPAASEAAEEVEACTTTDSELRGVVFGDPLMHTMDLYAQRIDALATSAVTVRLDAV</sequence>
<evidence type="ECO:0000313" key="4">
    <source>
        <dbReference type="Proteomes" id="UP000283841"/>
    </source>
</evidence>
<feature type="region of interest" description="Disordered" evidence="1">
    <location>
        <begin position="1"/>
        <end position="21"/>
    </location>
</feature>
<dbReference type="GeneID" id="39600059"/>
<evidence type="ECO:0000313" key="3">
    <source>
        <dbReference type="EMBL" id="RWQ95312.1"/>
    </source>
</evidence>
<dbReference type="EMBL" id="RCNU01000006">
    <property type="protein sequence ID" value="RWQ95312.1"/>
    <property type="molecule type" value="Genomic_DNA"/>
</dbReference>
<comment type="caution">
    <text evidence="3">The sequence shown here is derived from an EMBL/GenBank/DDBJ whole genome shotgun (WGS) entry which is preliminary data.</text>
</comment>
<dbReference type="STRING" id="264951.A0A443HU12"/>
<dbReference type="AlphaFoldDB" id="A0A443HU12"/>
<dbReference type="RefSeq" id="XP_028484957.1">
    <property type="nucleotide sequence ID" value="XM_028630782.1"/>
</dbReference>
<gene>
    <name evidence="3" type="ORF">C8Q69DRAFT_469688</name>
</gene>
<keyword evidence="3" id="KW-0378">Hydrolase</keyword>
<feature type="compositionally biased region" description="Polar residues" evidence="1">
    <location>
        <begin position="171"/>
        <end position="182"/>
    </location>
</feature>
<dbReference type="InterPro" id="IPR002921">
    <property type="entry name" value="Fungal_lipase-type"/>
</dbReference>
<feature type="region of interest" description="Disordered" evidence="1">
    <location>
        <begin position="159"/>
        <end position="182"/>
    </location>
</feature>
<dbReference type="InterPro" id="IPR029058">
    <property type="entry name" value="AB_hydrolase_fold"/>
</dbReference>
<dbReference type="PANTHER" id="PTHR46023">
    <property type="entry name" value="LIPASE CLASS 3 PROTEIN-LIKE"/>
    <property type="match status" value="1"/>
</dbReference>
<name>A0A443HU12_BYSSP</name>
<dbReference type="GO" id="GO:0006629">
    <property type="term" value="P:lipid metabolic process"/>
    <property type="evidence" value="ECO:0007669"/>
    <property type="project" value="InterPro"/>
</dbReference>
<dbReference type="CDD" id="cd00519">
    <property type="entry name" value="Lipase_3"/>
    <property type="match status" value="1"/>
</dbReference>
<protein>
    <submittedName>
        <fullName evidence="3">Alpha/Beta hydrolase protein</fullName>
    </submittedName>
</protein>
<evidence type="ECO:0000259" key="2">
    <source>
        <dbReference type="Pfam" id="PF01764"/>
    </source>
</evidence>
<reference evidence="3 4" key="1">
    <citation type="journal article" date="2018" name="Front. Microbiol.">
        <title>Genomic and genetic insights into a cosmopolitan fungus, Paecilomyces variotii (Eurotiales).</title>
        <authorList>
            <person name="Urquhart A.S."/>
            <person name="Mondo S.J."/>
            <person name="Makela M.R."/>
            <person name="Hane J.K."/>
            <person name="Wiebenga A."/>
            <person name="He G."/>
            <person name="Mihaltcheva S."/>
            <person name="Pangilinan J."/>
            <person name="Lipzen A."/>
            <person name="Barry K."/>
            <person name="de Vries R.P."/>
            <person name="Grigoriev I.V."/>
            <person name="Idnurm A."/>
        </authorList>
    </citation>
    <scope>NUCLEOTIDE SEQUENCE [LARGE SCALE GENOMIC DNA]</scope>
    <source>
        <strain evidence="3 4">CBS 101075</strain>
    </source>
</reference>
<dbReference type="SUPFAM" id="SSF53474">
    <property type="entry name" value="alpha/beta-Hydrolases"/>
    <property type="match status" value="1"/>
</dbReference>
<dbReference type="GO" id="GO:0016787">
    <property type="term" value="F:hydrolase activity"/>
    <property type="evidence" value="ECO:0007669"/>
    <property type="project" value="UniProtKB-KW"/>
</dbReference>
<dbReference type="VEuPathDB" id="FungiDB:C8Q69DRAFT_469688"/>
<evidence type="ECO:0000256" key="1">
    <source>
        <dbReference type="SAM" id="MobiDB-lite"/>
    </source>
</evidence>